<keyword evidence="2" id="KW-1185">Reference proteome</keyword>
<protein>
    <submittedName>
        <fullName evidence="1">Uncharacterized protein</fullName>
    </submittedName>
</protein>
<sequence length="154" mass="17293">MAHCYDLDGFSYSEHFFVRVFWTEVGGGQLYSQTSNDDAPKGLHSLNKEPASYLIDGNRVAFETANYRAPTISGWCGLCEQTGFRITVNENVVWEVPAPETRGMPIFNGTVDMDRSMLRVCEENVPAALGVEIPFEQDYFSARTSILVCKTIDY</sequence>
<accession>A0ABV5JDJ4</accession>
<name>A0ABV5JDJ4_9RHOB</name>
<dbReference type="EMBL" id="JBHMEA010000024">
    <property type="protein sequence ID" value="MFB9231523.1"/>
    <property type="molecule type" value="Genomic_DNA"/>
</dbReference>
<organism evidence="1 2">
    <name type="scientific">Pseudohalocynthiibacter aestuariivivens</name>
    <dbReference type="NCBI Taxonomy" id="1591409"/>
    <lineage>
        <taxon>Bacteria</taxon>
        <taxon>Pseudomonadati</taxon>
        <taxon>Pseudomonadota</taxon>
        <taxon>Alphaproteobacteria</taxon>
        <taxon>Rhodobacterales</taxon>
        <taxon>Paracoccaceae</taxon>
        <taxon>Pseudohalocynthiibacter</taxon>
    </lineage>
</organism>
<dbReference type="RefSeq" id="WP_213890139.1">
    <property type="nucleotide sequence ID" value="NZ_JAGFNU010000009.1"/>
</dbReference>
<evidence type="ECO:0000313" key="2">
    <source>
        <dbReference type="Proteomes" id="UP001589683"/>
    </source>
</evidence>
<proteinExistence type="predicted"/>
<reference evidence="1 2" key="1">
    <citation type="submission" date="2024-09" db="EMBL/GenBank/DDBJ databases">
        <authorList>
            <person name="Sun Q."/>
            <person name="Mori K."/>
        </authorList>
    </citation>
    <scope>NUCLEOTIDE SEQUENCE [LARGE SCALE GENOMIC DNA]</scope>
    <source>
        <strain evidence="1 2">CECT 8726</strain>
    </source>
</reference>
<comment type="caution">
    <text evidence="1">The sequence shown here is derived from an EMBL/GenBank/DDBJ whole genome shotgun (WGS) entry which is preliminary data.</text>
</comment>
<dbReference type="Proteomes" id="UP001589683">
    <property type="component" value="Unassembled WGS sequence"/>
</dbReference>
<evidence type="ECO:0000313" key="1">
    <source>
        <dbReference type="EMBL" id="MFB9231523.1"/>
    </source>
</evidence>
<gene>
    <name evidence="1" type="ORF">ACFFUT_06965</name>
</gene>